<proteinExistence type="predicted"/>
<dbReference type="EMBL" id="ML208259">
    <property type="protein sequence ID" value="TFK77502.1"/>
    <property type="molecule type" value="Genomic_DNA"/>
</dbReference>
<evidence type="ECO:0000313" key="2">
    <source>
        <dbReference type="Proteomes" id="UP000308600"/>
    </source>
</evidence>
<protein>
    <submittedName>
        <fullName evidence="1">Uncharacterized protein</fullName>
    </submittedName>
</protein>
<name>A0ACD3BIH4_9AGAR</name>
<reference evidence="1 2" key="1">
    <citation type="journal article" date="2019" name="Nat. Ecol. Evol.">
        <title>Megaphylogeny resolves global patterns of mushroom evolution.</title>
        <authorList>
            <person name="Varga T."/>
            <person name="Krizsan K."/>
            <person name="Foldi C."/>
            <person name="Dima B."/>
            <person name="Sanchez-Garcia M."/>
            <person name="Sanchez-Ramirez S."/>
            <person name="Szollosi G.J."/>
            <person name="Szarkandi J.G."/>
            <person name="Papp V."/>
            <person name="Albert L."/>
            <person name="Andreopoulos W."/>
            <person name="Angelini C."/>
            <person name="Antonin V."/>
            <person name="Barry K.W."/>
            <person name="Bougher N.L."/>
            <person name="Buchanan P."/>
            <person name="Buyck B."/>
            <person name="Bense V."/>
            <person name="Catcheside P."/>
            <person name="Chovatia M."/>
            <person name="Cooper J."/>
            <person name="Damon W."/>
            <person name="Desjardin D."/>
            <person name="Finy P."/>
            <person name="Geml J."/>
            <person name="Haridas S."/>
            <person name="Hughes K."/>
            <person name="Justo A."/>
            <person name="Karasinski D."/>
            <person name="Kautmanova I."/>
            <person name="Kiss B."/>
            <person name="Kocsube S."/>
            <person name="Kotiranta H."/>
            <person name="LaButti K.M."/>
            <person name="Lechner B.E."/>
            <person name="Liimatainen K."/>
            <person name="Lipzen A."/>
            <person name="Lukacs Z."/>
            <person name="Mihaltcheva S."/>
            <person name="Morgado L.N."/>
            <person name="Niskanen T."/>
            <person name="Noordeloos M.E."/>
            <person name="Ohm R.A."/>
            <person name="Ortiz-Santana B."/>
            <person name="Ovrebo C."/>
            <person name="Racz N."/>
            <person name="Riley R."/>
            <person name="Savchenko A."/>
            <person name="Shiryaev A."/>
            <person name="Soop K."/>
            <person name="Spirin V."/>
            <person name="Szebenyi C."/>
            <person name="Tomsovsky M."/>
            <person name="Tulloss R.E."/>
            <person name="Uehling J."/>
            <person name="Grigoriev I.V."/>
            <person name="Vagvolgyi C."/>
            <person name="Papp T."/>
            <person name="Martin F.M."/>
            <person name="Miettinen O."/>
            <person name="Hibbett D.S."/>
            <person name="Nagy L.G."/>
        </authorList>
    </citation>
    <scope>NUCLEOTIDE SEQUENCE [LARGE SCALE GENOMIC DNA]</scope>
    <source>
        <strain evidence="1 2">NL-1719</strain>
    </source>
</reference>
<organism evidence="1 2">
    <name type="scientific">Pluteus cervinus</name>
    <dbReference type="NCBI Taxonomy" id="181527"/>
    <lineage>
        <taxon>Eukaryota</taxon>
        <taxon>Fungi</taxon>
        <taxon>Dikarya</taxon>
        <taxon>Basidiomycota</taxon>
        <taxon>Agaricomycotina</taxon>
        <taxon>Agaricomycetes</taxon>
        <taxon>Agaricomycetidae</taxon>
        <taxon>Agaricales</taxon>
        <taxon>Pluteineae</taxon>
        <taxon>Pluteaceae</taxon>
        <taxon>Pluteus</taxon>
    </lineage>
</organism>
<dbReference type="Proteomes" id="UP000308600">
    <property type="component" value="Unassembled WGS sequence"/>
</dbReference>
<accession>A0ACD3BIH4</accession>
<evidence type="ECO:0000313" key="1">
    <source>
        <dbReference type="EMBL" id="TFK77502.1"/>
    </source>
</evidence>
<sequence length="382" mass="41206">MAIDMIALLNIVFVLAQAARVARATPEKFVLPNPPSIPPGPLFDATATRAATGAQIRNAANPNLCFDVSDFRAGDSRFNLVPVALKPCDSTVDGQMFDLITKGQHNNVPDGSRTIIVSTQQLTCVDRTTNINDRTRPGLFACGGRAAGDGETTADQQYFFNSDASLTGGIGFPLAQNAQNNGVGDGNQCLTLDNDGFLINTSCSPPNFTPEQTWFIEEPGTAAQPPHSQISKATSAAVIYGPILAIVVASFVFAFLFNYFRQRLGKVRYIRDHMPEKPMHPFQPSAADTRGPPPHRPFRPPFDVLEVTTEEPASPTSSSISPFSPFSSTQSTQPLPTSPPPIAAPSRTGTTRKLPIPPVYPDMISRLQGEHEPPPVYERFSS</sequence>
<gene>
    <name evidence="1" type="ORF">BDN72DRAFT_891236</name>
</gene>
<keyword evidence="2" id="KW-1185">Reference proteome</keyword>